<comment type="cofactor">
    <cofactor evidence="8">
        <name>Mg(2+)</name>
        <dbReference type="ChEBI" id="CHEBI:18420"/>
    </cofactor>
    <text evidence="8">Binds 1 Mg(2+) ion per subunit.</text>
</comment>
<dbReference type="Gene3D" id="3.90.170.10">
    <property type="entry name" value="Adenylosuccinate Synthetase, subunit A, domain 3"/>
    <property type="match status" value="1"/>
</dbReference>
<dbReference type="PROSITE" id="PS01266">
    <property type="entry name" value="ADENYLOSUCCIN_SYN_1"/>
    <property type="match status" value="1"/>
</dbReference>
<feature type="binding site" evidence="8">
    <location>
        <begin position="412"/>
        <end position="414"/>
    </location>
    <ligand>
        <name>GTP</name>
        <dbReference type="ChEBI" id="CHEBI:37565"/>
    </ligand>
</feature>
<keyword evidence="4 8" id="KW-0547">Nucleotide-binding</keyword>
<keyword evidence="8" id="KW-0963">Cytoplasm</keyword>
<feature type="binding site" description="in other chain" evidence="8">
    <location>
        <begin position="38"/>
        <end position="41"/>
    </location>
    <ligand>
        <name>IMP</name>
        <dbReference type="ChEBI" id="CHEBI:58053"/>
        <note>ligand shared between dimeric partners</note>
    </ligand>
</feature>
<keyword evidence="12" id="KW-1185">Reference proteome</keyword>
<dbReference type="EMBL" id="JABEQE010000008">
    <property type="protein sequence ID" value="MBB2172639.1"/>
    <property type="molecule type" value="Genomic_DNA"/>
</dbReference>
<feature type="binding site" description="in other chain" evidence="8">
    <location>
        <begin position="13"/>
        <end position="16"/>
    </location>
    <ligand>
        <name>IMP</name>
        <dbReference type="ChEBI" id="CHEBI:58053"/>
        <note>ligand shared between dimeric partners</note>
    </ligand>
</feature>
<dbReference type="PANTHER" id="PTHR11846">
    <property type="entry name" value="ADENYLOSUCCINATE SYNTHETASE"/>
    <property type="match status" value="1"/>
</dbReference>
<evidence type="ECO:0000256" key="10">
    <source>
        <dbReference type="RuleBase" id="RU000520"/>
    </source>
</evidence>
<keyword evidence="6 8" id="KW-0460">Magnesium</keyword>
<dbReference type="GO" id="GO:0005737">
    <property type="term" value="C:cytoplasm"/>
    <property type="evidence" value="ECO:0007669"/>
    <property type="project" value="UniProtKB-SubCell"/>
</dbReference>
<evidence type="ECO:0000256" key="1">
    <source>
        <dbReference type="ARBA" id="ARBA00011738"/>
    </source>
</evidence>
<comment type="similarity">
    <text evidence="8 10">Belongs to the adenylosuccinate synthetase family.</text>
</comment>
<feature type="active site" evidence="9">
    <location>
        <position position="140"/>
    </location>
</feature>
<dbReference type="InterPro" id="IPR001114">
    <property type="entry name" value="Adenylosuccinate_synthetase"/>
</dbReference>
<dbReference type="GO" id="GO:0000287">
    <property type="term" value="F:magnesium ion binding"/>
    <property type="evidence" value="ECO:0007669"/>
    <property type="project" value="UniProtKB-UniRule"/>
</dbReference>
<dbReference type="RefSeq" id="WP_182979176.1">
    <property type="nucleotide sequence ID" value="NZ_BAABGB010000022.1"/>
</dbReference>
<evidence type="ECO:0000313" key="11">
    <source>
        <dbReference type="EMBL" id="MBB2172639.1"/>
    </source>
</evidence>
<keyword evidence="2 8" id="KW-0436">Ligase</keyword>
<dbReference type="Gene3D" id="3.40.440.10">
    <property type="entry name" value="Adenylosuccinate Synthetase, subunit A, domain 1"/>
    <property type="match status" value="1"/>
</dbReference>
<reference evidence="11 12" key="1">
    <citation type="submission" date="2020-04" db="EMBL/GenBank/DDBJ databases">
        <title>Description of novel Gluconacetobacter.</title>
        <authorList>
            <person name="Sombolestani A."/>
        </authorList>
    </citation>
    <scope>NUCLEOTIDE SEQUENCE [LARGE SCALE GENOMIC DNA]</scope>
    <source>
        <strain evidence="11 12">LMG 27724</strain>
    </source>
</reference>
<dbReference type="CDD" id="cd03108">
    <property type="entry name" value="AdSS"/>
    <property type="match status" value="1"/>
</dbReference>
<feature type="binding site" evidence="8">
    <location>
        <position position="13"/>
    </location>
    <ligand>
        <name>Mg(2+)</name>
        <dbReference type="ChEBI" id="CHEBI:18420"/>
    </ligand>
</feature>
<comment type="pathway">
    <text evidence="8 10">Purine metabolism; AMP biosynthesis via de novo pathway; AMP from IMP: step 1/2.</text>
</comment>
<dbReference type="FunFam" id="1.10.300.10:FF:000001">
    <property type="entry name" value="Adenylosuccinate synthetase"/>
    <property type="match status" value="1"/>
</dbReference>
<feature type="binding site" evidence="8">
    <location>
        <begin position="330"/>
        <end position="332"/>
    </location>
    <ligand>
        <name>GTP</name>
        <dbReference type="ChEBI" id="CHEBI:37565"/>
    </ligand>
</feature>
<evidence type="ECO:0000256" key="8">
    <source>
        <dbReference type="HAMAP-Rule" id="MF_00011"/>
    </source>
</evidence>
<dbReference type="GO" id="GO:0046040">
    <property type="term" value="P:IMP metabolic process"/>
    <property type="evidence" value="ECO:0007669"/>
    <property type="project" value="TreeGrafter"/>
</dbReference>
<dbReference type="NCBIfam" id="TIGR00184">
    <property type="entry name" value="purA"/>
    <property type="match status" value="1"/>
</dbReference>
<evidence type="ECO:0000256" key="3">
    <source>
        <dbReference type="ARBA" id="ARBA00022723"/>
    </source>
</evidence>
<dbReference type="AlphaFoldDB" id="A0A7W4J105"/>
<dbReference type="HAMAP" id="MF_00011">
    <property type="entry name" value="Adenylosucc_synth"/>
    <property type="match status" value="1"/>
</dbReference>
<evidence type="ECO:0000256" key="7">
    <source>
        <dbReference type="ARBA" id="ARBA00023134"/>
    </source>
</evidence>
<dbReference type="PANTHER" id="PTHR11846:SF0">
    <property type="entry name" value="ADENYLOSUCCINATE SYNTHETASE"/>
    <property type="match status" value="1"/>
</dbReference>
<dbReference type="UniPathway" id="UPA00075">
    <property type="reaction ID" value="UER00335"/>
</dbReference>
<dbReference type="InterPro" id="IPR042110">
    <property type="entry name" value="Adenylosuccinate_synth_dom2"/>
</dbReference>
<feature type="binding site" description="in other chain" evidence="8">
    <location>
        <position position="238"/>
    </location>
    <ligand>
        <name>IMP</name>
        <dbReference type="ChEBI" id="CHEBI:58053"/>
        <note>ligand shared between dimeric partners</note>
    </ligand>
</feature>
<dbReference type="GO" id="GO:0044208">
    <property type="term" value="P:'de novo' AMP biosynthetic process"/>
    <property type="evidence" value="ECO:0007669"/>
    <property type="project" value="UniProtKB-UniRule"/>
</dbReference>
<feature type="binding site" evidence="8">
    <location>
        <begin position="40"/>
        <end position="42"/>
    </location>
    <ligand>
        <name>GTP</name>
        <dbReference type="ChEBI" id="CHEBI:37565"/>
    </ligand>
</feature>
<keyword evidence="5 8" id="KW-0658">Purine biosynthesis</keyword>
<dbReference type="PROSITE" id="PS00513">
    <property type="entry name" value="ADENYLOSUCCIN_SYN_2"/>
    <property type="match status" value="1"/>
</dbReference>
<gene>
    <name evidence="8" type="primary">purA</name>
    <name evidence="11" type="ORF">HLH35_11015</name>
</gene>
<dbReference type="InterPro" id="IPR042109">
    <property type="entry name" value="Adenylosuccinate_synth_dom1"/>
</dbReference>
<dbReference type="FunFam" id="3.90.170.10:FF:000001">
    <property type="entry name" value="Adenylosuccinate synthetase"/>
    <property type="match status" value="1"/>
</dbReference>
<feature type="binding site" evidence="8">
    <location>
        <position position="304"/>
    </location>
    <ligand>
        <name>GTP</name>
        <dbReference type="ChEBI" id="CHEBI:37565"/>
    </ligand>
</feature>
<evidence type="ECO:0000256" key="5">
    <source>
        <dbReference type="ARBA" id="ARBA00022755"/>
    </source>
</evidence>
<dbReference type="SUPFAM" id="SSF52540">
    <property type="entry name" value="P-loop containing nucleoside triphosphate hydrolases"/>
    <property type="match status" value="1"/>
</dbReference>
<name>A0A7W4J105_9PROT</name>
<comment type="catalytic activity">
    <reaction evidence="8 10">
        <text>IMP + L-aspartate + GTP = N(6)-(1,2-dicarboxyethyl)-AMP + GDP + phosphate + 2 H(+)</text>
        <dbReference type="Rhea" id="RHEA:15753"/>
        <dbReference type="ChEBI" id="CHEBI:15378"/>
        <dbReference type="ChEBI" id="CHEBI:29991"/>
        <dbReference type="ChEBI" id="CHEBI:37565"/>
        <dbReference type="ChEBI" id="CHEBI:43474"/>
        <dbReference type="ChEBI" id="CHEBI:57567"/>
        <dbReference type="ChEBI" id="CHEBI:58053"/>
        <dbReference type="ChEBI" id="CHEBI:58189"/>
        <dbReference type="EC" id="6.3.4.4"/>
    </reaction>
</comment>
<dbReference type="InterPro" id="IPR042111">
    <property type="entry name" value="Adenylosuccinate_synth_dom3"/>
</dbReference>
<dbReference type="Proteomes" id="UP000577891">
    <property type="component" value="Unassembled WGS sequence"/>
</dbReference>
<feature type="binding site" description="in other chain" evidence="8">
    <location>
        <position position="129"/>
    </location>
    <ligand>
        <name>IMP</name>
        <dbReference type="ChEBI" id="CHEBI:58053"/>
        <note>ligand shared between dimeric partners</note>
    </ligand>
</feature>
<keyword evidence="3 8" id="KW-0479">Metal-binding</keyword>
<evidence type="ECO:0000256" key="9">
    <source>
        <dbReference type="PROSITE-ProRule" id="PRU10134"/>
    </source>
</evidence>
<dbReference type="EC" id="6.3.4.4" evidence="8 10"/>
<feature type="binding site" description="in other chain" evidence="8">
    <location>
        <position position="223"/>
    </location>
    <ligand>
        <name>IMP</name>
        <dbReference type="ChEBI" id="CHEBI:58053"/>
        <note>ligand shared between dimeric partners</note>
    </ligand>
</feature>
<evidence type="ECO:0000256" key="4">
    <source>
        <dbReference type="ARBA" id="ARBA00022741"/>
    </source>
</evidence>
<evidence type="ECO:0000313" key="12">
    <source>
        <dbReference type="Proteomes" id="UP000577891"/>
    </source>
</evidence>
<dbReference type="InterPro" id="IPR027417">
    <property type="entry name" value="P-loop_NTPase"/>
</dbReference>
<dbReference type="GO" id="GO:0005525">
    <property type="term" value="F:GTP binding"/>
    <property type="evidence" value="ECO:0007669"/>
    <property type="project" value="UniProtKB-UniRule"/>
</dbReference>
<comment type="function">
    <text evidence="8">Plays an important role in the de novo pathway of purine nucleotide biosynthesis. Catalyzes the first committed step in the biosynthesis of AMP from IMP.</text>
</comment>
<feature type="active site" description="Proton donor" evidence="8">
    <location>
        <position position="41"/>
    </location>
</feature>
<dbReference type="InterPro" id="IPR018220">
    <property type="entry name" value="Adenylosuccin_syn_GTP-bd"/>
</dbReference>
<comment type="caution">
    <text evidence="11">The sequence shown here is derived from an EMBL/GenBank/DDBJ whole genome shotgun (WGS) entry which is preliminary data.</text>
</comment>
<feature type="binding site" evidence="8">
    <location>
        <position position="143"/>
    </location>
    <ligand>
        <name>IMP</name>
        <dbReference type="ChEBI" id="CHEBI:58053"/>
        <note>ligand shared between dimeric partners</note>
    </ligand>
</feature>
<feature type="binding site" evidence="8">
    <location>
        <begin position="12"/>
        <end position="18"/>
    </location>
    <ligand>
        <name>GTP</name>
        <dbReference type="ChEBI" id="CHEBI:37565"/>
    </ligand>
</feature>
<feature type="binding site" evidence="8">
    <location>
        <begin position="298"/>
        <end position="304"/>
    </location>
    <ligand>
        <name>substrate</name>
    </ligand>
</feature>
<comment type="subunit">
    <text evidence="1 8">Homodimer.</text>
</comment>
<organism evidence="11 12">
    <name type="scientific">Gluconacetobacter asukensis</name>
    <dbReference type="NCBI Taxonomy" id="1017181"/>
    <lineage>
        <taxon>Bacteria</taxon>
        <taxon>Pseudomonadati</taxon>
        <taxon>Pseudomonadota</taxon>
        <taxon>Alphaproteobacteria</taxon>
        <taxon>Acetobacterales</taxon>
        <taxon>Acetobacteraceae</taxon>
        <taxon>Gluconacetobacter</taxon>
    </lineage>
</organism>
<accession>A0A7W4J105</accession>
<feature type="binding site" evidence="8">
    <location>
        <position position="40"/>
    </location>
    <ligand>
        <name>Mg(2+)</name>
        <dbReference type="ChEBI" id="CHEBI:18420"/>
    </ligand>
</feature>
<dbReference type="InterPro" id="IPR033128">
    <property type="entry name" value="Adenylosuccin_syn_Lys_AS"/>
</dbReference>
<sequence>MSNVTVIGAQWGDEGKGKIVDWLASRADIVVRFQGGHNAGHTLVVGNETYKLSLLPSGLVRGKMGVIGNGVVVDPEALLKEIDRVTAQGLEVTPKTLRIAENVPLILPVHGAIDRAREEARGDRKIGTTGRGIGPAYEDKVARRAIRLCDLAEPETLDWKLDELLLHHNTLLAGLGAPTFTKAELLEHMNALAPRVLPYMDTVWDLLDDARRAGRRILFEGAQAVMLDVDHGTYPFVTSSNTIAANAATGSGVGPGTVGFVLGIAKAYSTRVGEGPFPSELHDEMGRTLGTRGHEFGTVTGRPRRCGWFDAMLVRRAVRVGGINGLALTKLDVLDGLPEIKVCVGYELDGKEIRSFPSAPAAQARVTPVYETMEGWTDSTRGARSWADLPAQAIKYVRRIEELVEAPVTLLSTSPERDDTILMRDPFEG</sequence>
<dbReference type="Pfam" id="PF00709">
    <property type="entry name" value="Adenylsucc_synt"/>
    <property type="match status" value="1"/>
</dbReference>
<keyword evidence="7 8" id="KW-0342">GTP-binding</keyword>
<feature type="binding site" description="in other chain" evidence="8">
    <location>
        <position position="302"/>
    </location>
    <ligand>
        <name>IMP</name>
        <dbReference type="ChEBI" id="CHEBI:58053"/>
        <note>ligand shared between dimeric partners</note>
    </ligand>
</feature>
<proteinExistence type="inferred from homology"/>
<evidence type="ECO:0000256" key="6">
    <source>
        <dbReference type="ARBA" id="ARBA00022842"/>
    </source>
</evidence>
<protein>
    <recommendedName>
        <fullName evidence="8 10">Adenylosuccinate synthetase</fullName>
        <shortName evidence="8">AMPSase</shortName>
        <shortName evidence="8">AdSS</shortName>
        <ecNumber evidence="8 10">6.3.4.4</ecNumber>
    </recommendedName>
    <alternativeName>
        <fullName evidence="8">IMP--aspartate ligase</fullName>
    </alternativeName>
</protein>
<dbReference type="SMART" id="SM00788">
    <property type="entry name" value="Adenylsucc_synt"/>
    <property type="match status" value="1"/>
</dbReference>
<feature type="active site" description="Proton acceptor" evidence="8">
    <location>
        <position position="13"/>
    </location>
</feature>
<evidence type="ECO:0000256" key="2">
    <source>
        <dbReference type="ARBA" id="ARBA00022598"/>
    </source>
</evidence>
<comment type="subcellular location">
    <subcellularLocation>
        <location evidence="8">Cytoplasm</location>
    </subcellularLocation>
</comment>
<dbReference type="NCBIfam" id="NF002223">
    <property type="entry name" value="PRK01117.1"/>
    <property type="match status" value="1"/>
</dbReference>
<dbReference type="Gene3D" id="1.10.300.10">
    <property type="entry name" value="Adenylosuccinate Synthetase, subunit A, domain 2"/>
    <property type="match status" value="1"/>
</dbReference>
<dbReference type="GO" id="GO:0004019">
    <property type="term" value="F:adenylosuccinate synthase activity"/>
    <property type="evidence" value="ECO:0007669"/>
    <property type="project" value="UniProtKB-UniRule"/>
</dbReference>